<evidence type="ECO:0000256" key="1">
    <source>
        <dbReference type="ARBA" id="ARBA00004141"/>
    </source>
</evidence>
<feature type="domain" description="EamA" evidence="8">
    <location>
        <begin position="2"/>
        <end position="136"/>
    </location>
</feature>
<dbReference type="SUPFAM" id="SSF103481">
    <property type="entry name" value="Multidrug resistance efflux transporter EmrE"/>
    <property type="match status" value="2"/>
</dbReference>
<comment type="similarity">
    <text evidence="2">Belongs to the EamA transporter family.</text>
</comment>
<dbReference type="InParanoid" id="A0A4R5DPM1"/>
<keyword evidence="3 7" id="KW-0812">Transmembrane</keyword>
<evidence type="ECO:0000313" key="10">
    <source>
        <dbReference type="Proteomes" id="UP000294739"/>
    </source>
</evidence>
<comment type="caution">
    <text evidence="9">The sequence shown here is derived from an EMBL/GenBank/DDBJ whole genome shotgun (WGS) entry which is preliminary data.</text>
</comment>
<comment type="subcellular location">
    <subcellularLocation>
        <location evidence="1">Membrane</location>
        <topology evidence="1">Multi-pass membrane protein</topology>
    </subcellularLocation>
</comment>
<gene>
    <name evidence="9" type="ORF">E1269_04885</name>
</gene>
<dbReference type="PANTHER" id="PTHR32322">
    <property type="entry name" value="INNER MEMBRANE TRANSPORTER"/>
    <property type="match status" value="1"/>
</dbReference>
<evidence type="ECO:0000256" key="4">
    <source>
        <dbReference type="ARBA" id="ARBA00022989"/>
    </source>
</evidence>
<feature type="transmembrane region" description="Helical" evidence="7">
    <location>
        <begin position="67"/>
        <end position="84"/>
    </location>
</feature>
<dbReference type="InterPro" id="IPR000620">
    <property type="entry name" value="EamA_dom"/>
</dbReference>
<dbReference type="PANTHER" id="PTHR32322:SF2">
    <property type="entry name" value="EAMA DOMAIN-CONTAINING PROTEIN"/>
    <property type="match status" value="1"/>
</dbReference>
<feature type="transmembrane region" description="Helical" evidence="7">
    <location>
        <begin position="241"/>
        <end position="260"/>
    </location>
</feature>
<sequence>MLAVIGAGLLWGTGGLCGALIIDRTGLAPLGVAAYRLAIGGGLVVGWLLLTGRLHRLRLHGRGARRLVALGLLAAMYQSCYFAAVSLTSVSLATLITLGSSPVLVVAAEGLLGRQRPDARTGVAVTTAVAGLALLVGTPAAGDPAAVLAGTACALGSAAGFATITMLGARPVDDLGPLPTAGLSFCVGGLVLLPLAAVTGGVAVDLEPSTLGLLVFLGLAPTALAYGLFFTGLRSVATGSAALIALLEPLTAAVLGVVVLDERLGAGGLAGAVLIGVAVLLTSLRRSRPTTTADDGVSPLGRPGRGTRPGPHPTSARRRRP</sequence>
<feature type="transmembrane region" description="Helical" evidence="7">
    <location>
        <begin position="266"/>
        <end position="284"/>
    </location>
</feature>
<feature type="transmembrane region" description="Helical" evidence="7">
    <location>
        <begin position="181"/>
        <end position="204"/>
    </location>
</feature>
<dbReference type="Pfam" id="PF00892">
    <property type="entry name" value="EamA"/>
    <property type="match status" value="2"/>
</dbReference>
<dbReference type="InterPro" id="IPR037185">
    <property type="entry name" value="EmrE-like"/>
</dbReference>
<feature type="transmembrane region" description="Helical" evidence="7">
    <location>
        <begin position="90"/>
        <end position="111"/>
    </location>
</feature>
<feature type="transmembrane region" description="Helical" evidence="7">
    <location>
        <begin position="210"/>
        <end position="229"/>
    </location>
</feature>
<evidence type="ECO:0000256" key="2">
    <source>
        <dbReference type="ARBA" id="ARBA00007362"/>
    </source>
</evidence>
<proteinExistence type="inferred from homology"/>
<protein>
    <submittedName>
        <fullName evidence="9">EamA/RhaT family transporter</fullName>
    </submittedName>
</protein>
<dbReference type="Proteomes" id="UP000294739">
    <property type="component" value="Unassembled WGS sequence"/>
</dbReference>
<feature type="transmembrane region" description="Helical" evidence="7">
    <location>
        <begin position="33"/>
        <end position="55"/>
    </location>
</feature>
<dbReference type="EMBL" id="SMKZ01000004">
    <property type="protein sequence ID" value="TDE14144.1"/>
    <property type="molecule type" value="Genomic_DNA"/>
</dbReference>
<feature type="region of interest" description="Disordered" evidence="6">
    <location>
        <begin position="289"/>
        <end position="321"/>
    </location>
</feature>
<name>A0A4R5DPM1_9ACTN</name>
<dbReference type="OrthoDB" id="4554113at2"/>
<feature type="transmembrane region" description="Helical" evidence="7">
    <location>
        <begin position="147"/>
        <end position="169"/>
    </location>
</feature>
<organism evidence="9 10">
    <name type="scientific">Jiangella asiatica</name>
    <dbReference type="NCBI Taxonomy" id="2530372"/>
    <lineage>
        <taxon>Bacteria</taxon>
        <taxon>Bacillati</taxon>
        <taxon>Actinomycetota</taxon>
        <taxon>Actinomycetes</taxon>
        <taxon>Jiangellales</taxon>
        <taxon>Jiangellaceae</taxon>
        <taxon>Jiangella</taxon>
    </lineage>
</organism>
<dbReference type="AlphaFoldDB" id="A0A4R5DPM1"/>
<dbReference type="InterPro" id="IPR050638">
    <property type="entry name" value="AA-Vitamin_Transporters"/>
</dbReference>
<evidence type="ECO:0000256" key="3">
    <source>
        <dbReference type="ARBA" id="ARBA00022692"/>
    </source>
</evidence>
<evidence type="ECO:0000313" key="9">
    <source>
        <dbReference type="EMBL" id="TDE14144.1"/>
    </source>
</evidence>
<dbReference type="GO" id="GO:0016020">
    <property type="term" value="C:membrane"/>
    <property type="evidence" value="ECO:0007669"/>
    <property type="project" value="UniProtKB-SubCell"/>
</dbReference>
<evidence type="ECO:0000256" key="7">
    <source>
        <dbReference type="SAM" id="Phobius"/>
    </source>
</evidence>
<evidence type="ECO:0000259" key="8">
    <source>
        <dbReference type="Pfam" id="PF00892"/>
    </source>
</evidence>
<evidence type="ECO:0000256" key="6">
    <source>
        <dbReference type="SAM" id="MobiDB-lite"/>
    </source>
</evidence>
<keyword evidence="10" id="KW-1185">Reference proteome</keyword>
<feature type="transmembrane region" description="Helical" evidence="7">
    <location>
        <begin position="123"/>
        <end position="141"/>
    </location>
</feature>
<keyword evidence="4 7" id="KW-1133">Transmembrane helix</keyword>
<evidence type="ECO:0000256" key="5">
    <source>
        <dbReference type="ARBA" id="ARBA00023136"/>
    </source>
</evidence>
<accession>A0A4R5DPM1</accession>
<feature type="domain" description="EamA" evidence="8">
    <location>
        <begin position="150"/>
        <end position="283"/>
    </location>
</feature>
<keyword evidence="5 7" id="KW-0472">Membrane</keyword>
<reference evidence="9 10" key="1">
    <citation type="submission" date="2019-03" db="EMBL/GenBank/DDBJ databases">
        <title>Draft genome sequences of novel Actinobacteria.</title>
        <authorList>
            <person name="Sahin N."/>
            <person name="Ay H."/>
            <person name="Saygin H."/>
        </authorList>
    </citation>
    <scope>NUCLEOTIDE SEQUENCE [LARGE SCALE GENOMIC DNA]</scope>
    <source>
        <strain evidence="9 10">5K138</strain>
    </source>
</reference>